<dbReference type="STRING" id="1348853.LK12_17875"/>
<reference evidence="6 7" key="1">
    <citation type="submission" date="2014-10" db="EMBL/GenBank/DDBJ databases">
        <title>Genome sequence of Novosphingobium malaysiense MUSC 273(T).</title>
        <authorList>
            <person name="Lee L.-H."/>
        </authorList>
    </citation>
    <scope>NUCLEOTIDE SEQUENCE [LARGE SCALE GENOMIC DNA]</scope>
    <source>
        <strain evidence="6 7">MUSC 273</strain>
    </source>
</reference>
<dbReference type="PANTHER" id="PTHR21661">
    <property type="entry name" value="EPOXIDE HYDROLASE 1-RELATED"/>
    <property type="match status" value="1"/>
</dbReference>
<protein>
    <submittedName>
        <fullName evidence="6">Epoxide hydrolase</fullName>
    </submittedName>
</protein>
<accession>A0A0B1ZKH6</accession>
<dbReference type="AlphaFoldDB" id="A0A0B1ZKH6"/>
<evidence type="ECO:0000256" key="4">
    <source>
        <dbReference type="PIRSR" id="PIRSR001112-1"/>
    </source>
</evidence>
<evidence type="ECO:0000259" key="5">
    <source>
        <dbReference type="Pfam" id="PF06441"/>
    </source>
</evidence>
<comment type="similarity">
    <text evidence="1">Belongs to the peptidase S33 family.</text>
</comment>
<evidence type="ECO:0000256" key="3">
    <source>
        <dbReference type="ARBA" id="ARBA00022801"/>
    </source>
</evidence>
<feature type="domain" description="Epoxide hydrolase N-terminal" evidence="5">
    <location>
        <begin position="3"/>
        <end position="108"/>
    </location>
</feature>
<dbReference type="SUPFAM" id="SSF53474">
    <property type="entry name" value="alpha/beta-Hydrolases"/>
    <property type="match status" value="1"/>
</dbReference>
<dbReference type="Pfam" id="PF06441">
    <property type="entry name" value="EHN"/>
    <property type="match status" value="1"/>
</dbReference>
<dbReference type="SMR" id="A0A0B1ZKH6"/>
<dbReference type="PANTHER" id="PTHR21661:SF35">
    <property type="entry name" value="EPOXIDE HYDROLASE"/>
    <property type="match status" value="1"/>
</dbReference>
<evidence type="ECO:0000256" key="2">
    <source>
        <dbReference type="ARBA" id="ARBA00022797"/>
    </source>
</evidence>
<dbReference type="InterPro" id="IPR029058">
    <property type="entry name" value="AB_hydrolase_fold"/>
</dbReference>
<dbReference type="GO" id="GO:0004301">
    <property type="term" value="F:epoxide hydrolase activity"/>
    <property type="evidence" value="ECO:0007669"/>
    <property type="project" value="TreeGrafter"/>
</dbReference>
<keyword evidence="2" id="KW-0058">Aromatic hydrocarbons catabolism</keyword>
<evidence type="ECO:0000313" key="7">
    <source>
        <dbReference type="Proteomes" id="UP000031057"/>
    </source>
</evidence>
<evidence type="ECO:0000313" key="6">
    <source>
        <dbReference type="EMBL" id="KHK89795.1"/>
    </source>
</evidence>
<dbReference type="Gene3D" id="3.40.50.1820">
    <property type="entry name" value="alpha/beta hydrolase"/>
    <property type="match status" value="1"/>
</dbReference>
<feature type="active site" description="Nucleophile" evidence="4">
    <location>
        <position position="177"/>
    </location>
</feature>
<dbReference type="InterPro" id="IPR010497">
    <property type="entry name" value="Epoxide_hydro_N"/>
</dbReference>
<keyword evidence="3 6" id="KW-0378">Hydrolase</keyword>
<dbReference type="PIRSF" id="PIRSF001112">
    <property type="entry name" value="Epoxide_hydrolase"/>
    <property type="match status" value="1"/>
</dbReference>
<dbReference type="InterPro" id="IPR016292">
    <property type="entry name" value="Epoxide_hydrolase"/>
</dbReference>
<keyword evidence="7" id="KW-1185">Reference proteome</keyword>
<proteinExistence type="inferred from homology"/>
<feature type="active site" description="Proton acceptor" evidence="4">
    <location>
        <position position="355"/>
    </location>
</feature>
<gene>
    <name evidence="6" type="ORF">LK12_17875</name>
</gene>
<dbReference type="RefSeq" id="WP_039287117.1">
    <property type="nucleotide sequence ID" value="NZ_JTDI01000006.1"/>
</dbReference>
<evidence type="ECO:0000256" key="1">
    <source>
        <dbReference type="ARBA" id="ARBA00010088"/>
    </source>
</evidence>
<organism evidence="6 7">
    <name type="scientific">Novosphingobium malaysiense</name>
    <dbReference type="NCBI Taxonomy" id="1348853"/>
    <lineage>
        <taxon>Bacteria</taxon>
        <taxon>Pseudomonadati</taxon>
        <taxon>Pseudomonadota</taxon>
        <taxon>Alphaproteobacteria</taxon>
        <taxon>Sphingomonadales</taxon>
        <taxon>Sphingomonadaceae</taxon>
        <taxon>Novosphingobium</taxon>
    </lineage>
</organism>
<dbReference type="EMBL" id="JTDI01000006">
    <property type="protein sequence ID" value="KHK89795.1"/>
    <property type="molecule type" value="Genomic_DNA"/>
</dbReference>
<dbReference type="Proteomes" id="UP000031057">
    <property type="component" value="Unassembled WGS sequence"/>
</dbReference>
<sequence length="378" mass="42152">MRIEPFQLSVEADALDDLRDRLRRTRWPEAETVSDWGQGAPLDRVRALCEYWRDEYDWRRCEDRLNSAGQFIAEIDGLPIHFLHVQSPVEGALPLLLTHGWPGSVIEFLKVLGPLSDPAAHGGDPADAFHLVVPSLPGFGFSGKPQSSGWGVERIARAWIELMERLGYGRFVAQGGDWGSAVTTAIAMAAPPQCAGIHLNLPVAYPTEADLADLSPDEAALLSAMEEVNRTGTAYAQLQATKPQTIGYALTDSPAGQAAWIYEKFHGWTDNPGTPEGVLSRDELLDNIMMYWLPGTAASSARLYWESYDFFESHTIGIPVGVTQFPKEILRTSRRWAERCYSNLIYWNEAEKGGHFAAFEQPEIFVDEVRKCFRLLRG</sequence>
<name>A0A0B1ZKH6_9SPHN</name>
<dbReference type="GO" id="GO:0097176">
    <property type="term" value="P:epoxide metabolic process"/>
    <property type="evidence" value="ECO:0007669"/>
    <property type="project" value="TreeGrafter"/>
</dbReference>
<dbReference type="PRINTS" id="PR00412">
    <property type="entry name" value="EPOXHYDRLASE"/>
</dbReference>
<comment type="caution">
    <text evidence="6">The sequence shown here is derived from an EMBL/GenBank/DDBJ whole genome shotgun (WGS) entry which is preliminary data.</text>
</comment>
<feature type="active site" description="Proton donor" evidence="4">
    <location>
        <position position="304"/>
    </location>
</feature>
<dbReference type="InterPro" id="IPR000639">
    <property type="entry name" value="Epox_hydrolase-like"/>
</dbReference>